<reference evidence="4" key="1">
    <citation type="journal article" date="2014" name="Front. Microbiol.">
        <title>High frequency of phylogenetically diverse reductive dehalogenase-homologous genes in deep subseafloor sedimentary metagenomes.</title>
        <authorList>
            <person name="Kawai M."/>
            <person name="Futagami T."/>
            <person name="Toyoda A."/>
            <person name="Takaki Y."/>
            <person name="Nishi S."/>
            <person name="Hori S."/>
            <person name="Arai W."/>
            <person name="Tsubouchi T."/>
            <person name="Morono Y."/>
            <person name="Uchiyama I."/>
            <person name="Ito T."/>
            <person name="Fujiyama A."/>
            <person name="Inagaki F."/>
            <person name="Takami H."/>
        </authorList>
    </citation>
    <scope>NUCLEOTIDE SEQUENCE</scope>
    <source>
        <strain evidence="4">Expedition CK06-06</strain>
    </source>
</reference>
<comment type="caution">
    <text evidence="4">The sequence shown here is derived from an EMBL/GenBank/DDBJ whole genome shotgun (WGS) entry which is preliminary data.</text>
</comment>
<dbReference type="Pfam" id="PF10145">
    <property type="entry name" value="PhageMin_Tail"/>
    <property type="match status" value="1"/>
</dbReference>
<dbReference type="AlphaFoldDB" id="X0ZQH4"/>
<accession>X0ZQH4</accession>
<evidence type="ECO:0000259" key="3">
    <source>
        <dbReference type="Pfam" id="PF10145"/>
    </source>
</evidence>
<gene>
    <name evidence="4" type="ORF">S01H4_14573</name>
</gene>
<feature type="non-terminal residue" evidence="4">
    <location>
        <position position="306"/>
    </location>
</feature>
<sequence length="306" mass="32580">MAFDVGAIVGRLELRKDQWDASIKKVQADQRSLSGMVLRNSQQFKRMGRSMTIAGTAVVGTVGIMVHAFATFDHAMNESLAIMGDVSDEMKKDMADAALEMSTKTVYSAKELAKSYFYLASAGMDAAQSIKALPVVAKFAQAGTFDLATATDLLTDAQTALGLSSKNAVENQKNLIEVSDVLVKANTLANASVLQFSESLTNKAAAALVNVNKEMYEGVAVLAAYADKGVKGQIAGSRLAMMLNSLDIASRKNREAWEENGLALFDAQGEMRSIGDLIGDLEVKLGGMTTKQKSATLAALGFTVRT</sequence>
<keyword evidence="1" id="KW-1188">Viral release from host cell</keyword>
<protein>
    <recommendedName>
        <fullName evidence="3">Phage tail tape measure protein domain-containing protein</fullName>
    </recommendedName>
</protein>
<dbReference type="InterPro" id="IPR010090">
    <property type="entry name" value="Phage_tape_meas"/>
</dbReference>
<evidence type="ECO:0000256" key="1">
    <source>
        <dbReference type="ARBA" id="ARBA00022612"/>
    </source>
</evidence>
<dbReference type="PANTHER" id="PTHR37813">
    <property type="entry name" value="FELS-2 PROPHAGE PROTEIN"/>
    <property type="match status" value="1"/>
</dbReference>
<proteinExistence type="predicted"/>
<keyword evidence="2" id="KW-0812">Transmembrane</keyword>
<name>X0ZQH4_9ZZZZ</name>
<keyword evidence="2" id="KW-0472">Membrane</keyword>
<dbReference type="NCBIfam" id="TIGR01760">
    <property type="entry name" value="tape_meas_TP901"/>
    <property type="match status" value="1"/>
</dbReference>
<feature type="transmembrane region" description="Helical" evidence="2">
    <location>
        <begin position="51"/>
        <end position="70"/>
    </location>
</feature>
<dbReference type="EMBL" id="BART01006391">
    <property type="protein sequence ID" value="GAG62693.1"/>
    <property type="molecule type" value="Genomic_DNA"/>
</dbReference>
<dbReference type="PANTHER" id="PTHR37813:SF1">
    <property type="entry name" value="FELS-2 PROPHAGE PROTEIN"/>
    <property type="match status" value="1"/>
</dbReference>
<feature type="domain" description="Phage tail tape measure protein" evidence="3">
    <location>
        <begin position="96"/>
        <end position="300"/>
    </location>
</feature>
<keyword evidence="2" id="KW-1133">Transmembrane helix</keyword>
<evidence type="ECO:0000313" key="4">
    <source>
        <dbReference type="EMBL" id="GAG62693.1"/>
    </source>
</evidence>
<evidence type="ECO:0000256" key="2">
    <source>
        <dbReference type="SAM" id="Phobius"/>
    </source>
</evidence>
<organism evidence="4">
    <name type="scientific">marine sediment metagenome</name>
    <dbReference type="NCBI Taxonomy" id="412755"/>
    <lineage>
        <taxon>unclassified sequences</taxon>
        <taxon>metagenomes</taxon>
        <taxon>ecological metagenomes</taxon>
    </lineage>
</organism>